<organism evidence="2">
    <name type="scientific">Arion vulgaris</name>
    <dbReference type="NCBI Taxonomy" id="1028688"/>
    <lineage>
        <taxon>Eukaryota</taxon>
        <taxon>Metazoa</taxon>
        <taxon>Spiralia</taxon>
        <taxon>Lophotrochozoa</taxon>
        <taxon>Mollusca</taxon>
        <taxon>Gastropoda</taxon>
        <taxon>Heterobranchia</taxon>
        <taxon>Euthyneura</taxon>
        <taxon>Panpulmonata</taxon>
        <taxon>Eupulmonata</taxon>
        <taxon>Stylommatophora</taxon>
        <taxon>Helicina</taxon>
        <taxon>Arionoidea</taxon>
        <taxon>Arionidae</taxon>
        <taxon>Arion</taxon>
    </lineage>
</organism>
<evidence type="ECO:0000313" key="2">
    <source>
        <dbReference type="EMBL" id="CEK68581.1"/>
    </source>
</evidence>
<proteinExistence type="predicted"/>
<name>A0A0B6ZL49_9EUPU</name>
<gene>
    <name evidence="2" type="primary">ORF66850</name>
    <name evidence="1" type="synonym">ORF66848</name>
</gene>
<dbReference type="AlphaFoldDB" id="A0A0B6ZL49"/>
<sequence length="93" mass="10510">MVEYDPVIPNLPIITKAVFSFVRSVPSSDVSGMNVTVKLAAAQINRKIAMERRRPIILLENKHKIYAGISTTPSRKRFRNRSPFRAGVLNMMP</sequence>
<evidence type="ECO:0000313" key="1">
    <source>
        <dbReference type="EMBL" id="CEK68580.1"/>
    </source>
</evidence>
<dbReference type="EMBL" id="HACG01021716">
    <property type="protein sequence ID" value="CEK68581.1"/>
    <property type="molecule type" value="Transcribed_RNA"/>
</dbReference>
<protein>
    <submittedName>
        <fullName evidence="2">Uncharacterized protein</fullName>
    </submittedName>
</protein>
<reference evidence="2" key="1">
    <citation type="submission" date="2014-12" db="EMBL/GenBank/DDBJ databases">
        <title>Insight into the proteome of Arion vulgaris.</title>
        <authorList>
            <person name="Aradska J."/>
            <person name="Bulat T."/>
            <person name="Smidak R."/>
            <person name="Sarate P."/>
            <person name="Gangsoo J."/>
            <person name="Sialana F."/>
            <person name="Bilban M."/>
            <person name="Lubec G."/>
        </authorList>
    </citation>
    <scope>NUCLEOTIDE SEQUENCE</scope>
    <source>
        <tissue evidence="2">Skin</tissue>
    </source>
</reference>
<accession>A0A0B6ZL49</accession>
<dbReference type="EMBL" id="HACG01021715">
    <property type="protein sequence ID" value="CEK68580.1"/>
    <property type="molecule type" value="Transcribed_RNA"/>
</dbReference>